<feature type="transmembrane region" description="Helical" evidence="8">
    <location>
        <begin position="470"/>
        <end position="490"/>
    </location>
</feature>
<evidence type="ECO:0000313" key="10">
    <source>
        <dbReference type="Proteomes" id="UP001214415"/>
    </source>
</evidence>
<dbReference type="EMBL" id="CP119903">
    <property type="protein sequence ID" value="WFD23421.1"/>
    <property type="molecule type" value="Genomic_DNA"/>
</dbReference>
<organism evidence="9 10">
    <name type="scientific">Malassezia equina</name>
    <dbReference type="NCBI Taxonomy" id="1381935"/>
    <lineage>
        <taxon>Eukaryota</taxon>
        <taxon>Fungi</taxon>
        <taxon>Dikarya</taxon>
        <taxon>Basidiomycota</taxon>
        <taxon>Ustilaginomycotina</taxon>
        <taxon>Malasseziomycetes</taxon>
        <taxon>Malasseziales</taxon>
        <taxon>Malasseziaceae</taxon>
        <taxon>Malassezia</taxon>
    </lineage>
</organism>
<dbReference type="InterPro" id="IPR026030">
    <property type="entry name" value="Pur-cyt_permease_Fcy2/21/22"/>
</dbReference>
<evidence type="ECO:0008006" key="11">
    <source>
        <dbReference type="Google" id="ProtNLM"/>
    </source>
</evidence>
<keyword evidence="10" id="KW-1185">Reference proteome</keyword>
<gene>
    <name evidence="9" type="ORF">MEQU1_002110</name>
</gene>
<name>A0AAF0IZ03_9BASI</name>
<dbReference type="PANTHER" id="PTHR31806">
    <property type="entry name" value="PURINE-CYTOSINE PERMEASE FCY2-RELATED"/>
    <property type="match status" value="1"/>
</dbReference>
<dbReference type="Pfam" id="PF02133">
    <property type="entry name" value="Transp_cyt_pur"/>
    <property type="match status" value="1"/>
</dbReference>
<dbReference type="Proteomes" id="UP001214415">
    <property type="component" value="Chromosome 4"/>
</dbReference>
<evidence type="ECO:0000256" key="6">
    <source>
        <dbReference type="ARBA" id="ARBA00023136"/>
    </source>
</evidence>
<feature type="transmembrane region" description="Helical" evidence="8">
    <location>
        <begin position="130"/>
        <end position="152"/>
    </location>
</feature>
<evidence type="ECO:0000256" key="2">
    <source>
        <dbReference type="ARBA" id="ARBA00008974"/>
    </source>
</evidence>
<keyword evidence="5 8" id="KW-1133">Transmembrane helix</keyword>
<feature type="transmembrane region" description="Helical" evidence="8">
    <location>
        <begin position="61"/>
        <end position="83"/>
    </location>
</feature>
<evidence type="ECO:0000256" key="7">
    <source>
        <dbReference type="PIRNR" id="PIRNR002744"/>
    </source>
</evidence>
<dbReference type="InterPro" id="IPR001248">
    <property type="entry name" value="Pur-cyt_permease"/>
</dbReference>
<dbReference type="PANTHER" id="PTHR31806:SF5">
    <property type="entry name" value="PURINE-CYTOSINE PERMEASE FCY21"/>
    <property type="match status" value="1"/>
</dbReference>
<feature type="transmembrane region" description="Helical" evidence="8">
    <location>
        <begin position="364"/>
        <end position="384"/>
    </location>
</feature>
<evidence type="ECO:0000256" key="8">
    <source>
        <dbReference type="SAM" id="Phobius"/>
    </source>
</evidence>
<dbReference type="PIRSF" id="PIRSF002744">
    <property type="entry name" value="Pur-cyt_permease"/>
    <property type="match status" value="1"/>
</dbReference>
<dbReference type="Gene3D" id="1.10.4160.10">
    <property type="entry name" value="Hydantoin permease"/>
    <property type="match status" value="1"/>
</dbReference>
<feature type="transmembrane region" description="Helical" evidence="8">
    <location>
        <begin position="172"/>
        <end position="194"/>
    </location>
</feature>
<dbReference type="GO" id="GO:0005886">
    <property type="term" value="C:plasma membrane"/>
    <property type="evidence" value="ECO:0007669"/>
    <property type="project" value="TreeGrafter"/>
</dbReference>
<dbReference type="AlphaFoldDB" id="A0AAF0IZ03"/>
<feature type="transmembrane region" description="Helical" evidence="8">
    <location>
        <begin position="270"/>
        <end position="294"/>
    </location>
</feature>
<evidence type="ECO:0000256" key="5">
    <source>
        <dbReference type="ARBA" id="ARBA00022989"/>
    </source>
</evidence>
<evidence type="ECO:0000313" key="9">
    <source>
        <dbReference type="EMBL" id="WFD23421.1"/>
    </source>
</evidence>
<feature type="transmembrane region" description="Helical" evidence="8">
    <location>
        <begin position="199"/>
        <end position="216"/>
    </location>
</feature>
<comment type="subcellular location">
    <subcellularLocation>
        <location evidence="1">Membrane</location>
        <topology evidence="1">Multi-pass membrane protein</topology>
    </subcellularLocation>
</comment>
<evidence type="ECO:0000256" key="3">
    <source>
        <dbReference type="ARBA" id="ARBA00022448"/>
    </source>
</evidence>
<feature type="transmembrane region" description="Helical" evidence="8">
    <location>
        <begin position="396"/>
        <end position="418"/>
    </location>
</feature>
<keyword evidence="3 7" id="KW-0813">Transport</keyword>
<keyword evidence="4 8" id="KW-0812">Transmembrane</keyword>
<protein>
    <recommendedName>
        <fullName evidence="11">Purine-cytosine permease fcyB</fullName>
    </recommendedName>
</protein>
<feature type="transmembrane region" description="Helical" evidence="8">
    <location>
        <begin position="331"/>
        <end position="352"/>
    </location>
</feature>
<feature type="transmembrane region" description="Helical" evidence="8">
    <location>
        <begin position="95"/>
        <end position="118"/>
    </location>
</feature>
<dbReference type="GO" id="GO:0022857">
    <property type="term" value="F:transmembrane transporter activity"/>
    <property type="evidence" value="ECO:0007669"/>
    <property type="project" value="InterPro"/>
</dbReference>
<evidence type="ECO:0000256" key="1">
    <source>
        <dbReference type="ARBA" id="ARBA00004141"/>
    </source>
</evidence>
<evidence type="ECO:0000256" key="4">
    <source>
        <dbReference type="ARBA" id="ARBA00022692"/>
    </source>
</evidence>
<sequence length="499" mass="55038">MEPQDVEAMCDDPGELEKPDHFKDEKVNKVFDKRQWSRFSWIEWANIDPIPKEEQRVTHPYSIGLIWFSVNMNVLSFSTGMLAPEFGFGFKYASYTMLGFLIAWGLFPSFFALFGKNLGLRQMVHARYSFGYFGVCLVSICNAITGIGYMILNAILAGETLQAVSPHGHMSATVGIVIVTLLGLIVSFCGIRVLNLIDMWFWVPVLISFAIMAGEAKSGPQGLHVDPTEQPPSTRSVLSMGCLMAGFYATYAAFSSDFSLYMNRDKSSSWLFVVIMMGLAFSAPSAMILGAAFATSAVDIPAWSEAIEQNPSPGPLINLILSSHLGNFGKFLTVLIALSAVSNIMTTFYSMGLSVQTAIPVLTVLPRFTIPILATAIVLPLAIVGQNHFYNALTNFVSIIAYWAALYIGVVLADFMVVRQCQFSSYDLSMWNDWRRLPPGVAGLLSAVLALGLVIPFMDQTWYTGPLGDKVGDLGFEVGLGLSFVFYCLLRPLERRLWH</sequence>
<feature type="transmembrane region" description="Helical" evidence="8">
    <location>
        <begin position="236"/>
        <end position="258"/>
    </location>
</feature>
<accession>A0AAF0IZ03</accession>
<reference evidence="9" key="1">
    <citation type="submission" date="2023-03" db="EMBL/GenBank/DDBJ databases">
        <title>Mating type loci evolution in Malassezia.</title>
        <authorList>
            <person name="Coelho M.A."/>
        </authorList>
    </citation>
    <scope>NUCLEOTIDE SEQUENCE</scope>
    <source>
        <strain evidence="9">CBS 12830</strain>
    </source>
</reference>
<feature type="transmembrane region" description="Helical" evidence="8">
    <location>
        <begin position="439"/>
        <end position="458"/>
    </location>
</feature>
<comment type="similarity">
    <text evidence="2 7">Belongs to the purine-cytosine permease (2.A.39) family.</text>
</comment>
<proteinExistence type="inferred from homology"/>
<keyword evidence="6 7" id="KW-0472">Membrane</keyword>